<proteinExistence type="inferred from homology"/>
<evidence type="ECO:0000256" key="1">
    <source>
        <dbReference type="ARBA" id="ARBA00004651"/>
    </source>
</evidence>
<gene>
    <name evidence="10" type="ORF">ASZ90_001436</name>
</gene>
<evidence type="ECO:0000256" key="7">
    <source>
        <dbReference type="ARBA" id="ARBA00023136"/>
    </source>
</evidence>
<evidence type="ECO:0000256" key="5">
    <source>
        <dbReference type="ARBA" id="ARBA00022692"/>
    </source>
</evidence>
<keyword evidence="6 8" id="KW-1133">Transmembrane helix</keyword>
<evidence type="ECO:0000259" key="9">
    <source>
        <dbReference type="PROSITE" id="PS51012"/>
    </source>
</evidence>
<dbReference type="GO" id="GO:0005886">
    <property type="term" value="C:plasma membrane"/>
    <property type="evidence" value="ECO:0007669"/>
    <property type="project" value="UniProtKB-SubCell"/>
</dbReference>
<feature type="transmembrane region" description="Helical" evidence="8">
    <location>
        <begin position="227"/>
        <end position="248"/>
    </location>
</feature>
<dbReference type="EMBL" id="LNQE01000193">
    <property type="protein sequence ID" value="KUG28690.1"/>
    <property type="molecule type" value="Genomic_DNA"/>
</dbReference>
<dbReference type="PANTHER" id="PTHR30294:SF44">
    <property type="entry name" value="MULTIDRUG ABC TRANSPORTER PERMEASE YBHR-RELATED"/>
    <property type="match status" value="1"/>
</dbReference>
<accession>A0A0W8G6Q7</accession>
<feature type="transmembrane region" description="Helical" evidence="8">
    <location>
        <begin position="254"/>
        <end position="274"/>
    </location>
</feature>
<comment type="caution">
    <text evidence="10">The sequence shown here is derived from an EMBL/GenBank/DDBJ whole genome shotgun (WGS) entry which is preliminary data.</text>
</comment>
<feature type="transmembrane region" description="Helical" evidence="8">
    <location>
        <begin position="345"/>
        <end position="364"/>
    </location>
</feature>
<feature type="transmembrane region" description="Helical" evidence="8">
    <location>
        <begin position="24"/>
        <end position="43"/>
    </location>
</feature>
<dbReference type="InterPro" id="IPR013525">
    <property type="entry name" value="ABC2_TM"/>
</dbReference>
<feature type="transmembrane region" description="Helical" evidence="8">
    <location>
        <begin position="172"/>
        <end position="192"/>
    </location>
</feature>
<dbReference type="Gene3D" id="3.40.1710.10">
    <property type="entry name" value="abc type-2 transporter like domain"/>
    <property type="match status" value="1"/>
</dbReference>
<organism evidence="10">
    <name type="scientific">hydrocarbon metagenome</name>
    <dbReference type="NCBI Taxonomy" id="938273"/>
    <lineage>
        <taxon>unclassified sequences</taxon>
        <taxon>metagenomes</taxon>
        <taxon>ecological metagenomes</taxon>
    </lineage>
</organism>
<comment type="similarity">
    <text evidence="2">Belongs to the ABC-2 integral membrane protein family.</text>
</comment>
<evidence type="ECO:0000313" key="10">
    <source>
        <dbReference type="EMBL" id="KUG28690.1"/>
    </source>
</evidence>
<protein>
    <submittedName>
        <fullName evidence="10">Abc transport system, permease component ybhr</fullName>
    </submittedName>
</protein>
<dbReference type="PANTHER" id="PTHR30294">
    <property type="entry name" value="MEMBRANE COMPONENT OF ABC TRANSPORTER YHHJ-RELATED"/>
    <property type="match status" value="1"/>
</dbReference>
<sequence length="369" mass="40242">MNGRVRALVRKELLAVLRDKQSRIALFMPPILMLGIFAFAATLEVKNVDMAVLNQDGGQASAELIQRFSGAPYFKNVFYLHGVPGIAPALETERAMAVLVFDQAFSRDVAAGRPATVQLLLDGRRSNTAQIVQGYASRIVETFNADMARRMGFPGPPARLVARNWYNPNLEYLWYTVPNLIGLLSMSVGLLVTSLSVARERELGTYDQLLVTPLSPGEILAGKTLPAMILGLVEGSLITVVAIVFFRIPFAGPVAALGLGLFLFMLSVVGFGLFISSLCNTQQQAILGTFTFMIPATLLSGFATPIETMPAFLQFLSLANPLRHFLVAIRGILLKAMPFPMVLETIWPLVPVAAVTLALAGWFFRRGIR</sequence>
<reference evidence="10" key="1">
    <citation type="journal article" date="2015" name="Proc. Natl. Acad. Sci. U.S.A.">
        <title>Networks of energetic and metabolic interactions define dynamics in microbial communities.</title>
        <authorList>
            <person name="Embree M."/>
            <person name="Liu J.K."/>
            <person name="Al-Bassam M.M."/>
            <person name="Zengler K."/>
        </authorList>
    </citation>
    <scope>NUCLEOTIDE SEQUENCE</scope>
</reference>
<feature type="domain" description="ABC transmembrane type-2" evidence="9">
    <location>
        <begin position="129"/>
        <end position="367"/>
    </location>
</feature>
<comment type="subcellular location">
    <subcellularLocation>
        <location evidence="1">Cell membrane</location>
        <topology evidence="1">Multi-pass membrane protein</topology>
    </subcellularLocation>
</comment>
<dbReference type="GO" id="GO:0140359">
    <property type="term" value="F:ABC-type transporter activity"/>
    <property type="evidence" value="ECO:0007669"/>
    <property type="project" value="InterPro"/>
</dbReference>
<dbReference type="InterPro" id="IPR051449">
    <property type="entry name" value="ABC-2_transporter_component"/>
</dbReference>
<evidence type="ECO:0000256" key="3">
    <source>
        <dbReference type="ARBA" id="ARBA00022448"/>
    </source>
</evidence>
<evidence type="ECO:0000256" key="8">
    <source>
        <dbReference type="SAM" id="Phobius"/>
    </source>
</evidence>
<keyword evidence="7 8" id="KW-0472">Membrane</keyword>
<dbReference type="InterPro" id="IPR047817">
    <property type="entry name" value="ABC2_TM_bact-type"/>
</dbReference>
<keyword evidence="4" id="KW-1003">Cell membrane</keyword>
<evidence type="ECO:0000256" key="6">
    <source>
        <dbReference type="ARBA" id="ARBA00022989"/>
    </source>
</evidence>
<keyword evidence="5 8" id="KW-0812">Transmembrane</keyword>
<name>A0A0W8G6Q7_9ZZZZ</name>
<dbReference type="AlphaFoldDB" id="A0A0W8G6Q7"/>
<dbReference type="PROSITE" id="PS51012">
    <property type="entry name" value="ABC_TM2"/>
    <property type="match status" value="1"/>
</dbReference>
<keyword evidence="3" id="KW-0813">Transport</keyword>
<evidence type="ECO:0000256" key="4">
    <source>
        <dbReference type="ARBA" id="ARBA00022475"/>
    </source>
</evidence>
<evidence type="ECO:0000256" key="2">
    <source>
        <dbReference type="ARBA" id="ARBA00007783"/>
    </source>
</evidence>
<dbReference type="Pfam" id="PF12698">
    <property type="entry name" value="ABC2_membrane_3"/>
    <property type="match status" value="1"/>
</dbReference>
<feature type="transmembrane region" description="Helical" evidence="8">
    <location>
        <begin position="286"/>
        <end position="306"/>
    </location>
</feature>